<protein>
    <recommendedName>
        <fullName evidence="9">Chloride channel protein</fullName>
    </recommendedName>
</protein>
<keyword evidence="5 9" id="KW-0406">Ion transport</keyword>
<dbReference type="GO" id="GO:0005783">
    <property type="term" value="C:endoplasmic reticulum"/>
    <property type="evidence" value="ECO:0007669"/>
    <property type="project" value="TreeGrafter"/>
</dbReference>
<keyword evidence="8" id="KW-0129">CBS domain</keyword>
<dbReference type="Gene3D" id="3.10.580.10">
    <property type="entry name" value="CBS-domain"/>
    <property type="match status" value="1"/>
</dbReference>
<name>A0A367XVQ9_9ASCO</name>
<sequence>MSTYSPVDQSIEDDEETNTTFLTESVRSKSTGSWINQENIREVQRFNDFRTIDWVEDELDAQRQRLLKVKQITSRGNNMMDKVFSQTQNWVVLGIMGCVIGLIAGCLNIITAFLSNIRTGHCKKHFYLSEAFCCWGEESDHCPNWVEWTPFVFLNYIVYVLISLLFAYLAAKLVKFYAPSAAGSGISEIKCVISGFVMDGFLGWPTLFIKSLGLPLAIAAGLSVGKEGPSVHYAVCVGNSIAKLITKYKKSALRGREFLTATSAAGVAVAFGSPMGGVLFSIEEMSSVFQLNTIWKSYFCALIAVTTLAAINPFRTGQLVLFEVTYDTNWHYFEIPIYILLGVFGGVYGIIVSKFNIRVVAFRKKYLSNYAVREVLLLTLFTASFSYFNQFLRLDMTETMEILFHECEKSFKHPICDPNNKKVGLIVSLLFATLARMLLTIITYGCKVPAGIFVPSMAAGATFGRALGIMIDLFYQSHKESFLFQNCPKEGKCIIPGTYAFLGAAAGLCGITDLTVTVVVIMFELTGAIRYIIPTMIVVAITKGINDKWGKGGIADQMINFNGLPLIETKELFSFGTTVESAMSNVIVSFSSDINDAITLKQLRMTLSKTSFRGFPIIRSGNSSKVYGYVTRYDVEYILKKQENVNDDVLCNFNESESGGVDKVDFSSVVNRSPLTVSIETSLEYVLDIFAKLGARYILVEKDGFLVGIITRKDVLRYEYTVHEDNQDAAKQARYDALDAKIWEFMNLISTSMRKNVGKILHNDANRYL</sequence>
<dbReference type="PANTHER" id="PTHR45711">
    <property type="entry name" value="CHLORIDE CHANNEL PROTEIN"/>
    <property type="match status" value="1"/>
</dbReference>
<dbReference type="GO" id="GO:0005247">
    <property type="term" value="F:voltage-gated chloride channel activity"/>
    <property type="evidence" value="ECO:0007669"/>
    <property type="project" value="TreeGrafter"/>
</dbReference>
<dbReference type="OrthoDB" id="44789at2759"/>
<dbReference type="GO" id="GO:0005794">
    <property type="term" value="C:Golgi apparatus"/>
    <property type="evidence" value="ECO:0007669"/>
    <property type="project" value="TreeGrafter"/>
</dbReference>
<feature type="transmembrane region" description="Helical" evidence="9">
    <location>
        <begin position="258"/>
        <end position="282"/>
    </location>
</feature>
<feature type="domain" description="CBS" evidence="10">
    <location>
        <begin position="670"/>
        <end position="729"/>
    </location>
</feature>
<evidence type="ECO:0000259" key="10">
    <source>
        <dbReference type="PROSITE" id="PS51371"/>
    </source>
</evidence>
<evidence type="ECO:0000256" key="1">
    <source>
        <dbReference type="ARBA" id="ARBA00004141"/>
    </source>
</evidence>
<feature type="transmembrane region" description="Helical" evidence="9">
    <location>
        <begin position="90"/>
        <end position="114"/>
    </location>
</feature>
<evidence type="ECO:0000256" key="4">
    <source>
        <dbReference type="ARBA" id="ARBA00022989"/>
    </source>
</evidence>
<evidence type="ECO:0000256" key="2">
    <source>
        <dbReference type="ARBA" id="ARBA00022448"/>
    </source>
</evidence>
<feature type="transmembrane region" description="Helical" evidence="9">
    <location>
        <begin position="153"/>
        <end position="171"/>
    </location>
</feature>
<feature type="transmembrane region" description="Helical" evidence="9">
    <location>
        <begin position="423"/>
        <end position="444"/>
    </location>
</feature>
<evidence type="ECO:0000256" key="6">
    <source>
        <dbReference type="ARBA" id="ARBA00023136"/>
    </source>
</evidence>
<dbReference type="SMART" id="SM00116">
    <property type="entry name" value="CBS"/>
    <property type="match status" value="2"/>
</dbReference>
<keyword evidence="3 9" id="KW-0812">Transmembrane</keyword>
<gene>
    <name evidence="11" type="primary">GEF1_1</name>
    <name evidence="11" type="ORF">Cantr_06371</name>
</gene>
<dbReference type="PANTHER" id="PTHR45711:SF9">
    <property type="entry name" value="ANION_PROTON EXCHANGE TRANSPORTER GEF1"/>
    <property type="match status" value="1"/>
</dbReference>
<dbReference type="InterPro" id="IPR046342">
    <property type="entry name" value="CBS_dom_sf"/>
</dbReference>
<dbReference type="Proteomes" id="UP000253472">
    <property type="component" value="Unassembled WGS sequence"/>
</dbReference>
<feature type="transmembrane region" description="Helical" evidence="9">
    <location>
        <begin position="499"/>
        <end position="522"/>
    </location>
</feature>
<dbReference type="GO" id="GO:0000324">
    <property type="term" value="C:fungal-type vacuole"/>
    <property type="evidence" value="ECO:0007669"/>
    <property type="project" value="TreeGrafter"/>
</dbReference>
<dbReference type="FunFam" id="1.10.3080.10:FF:000011">
    <property type="entry name" value="Chloride channel protein"/>
    <property type="match status" value="1"/>
</dbReference>
<dbReference type="SUPFAM" id="SSF54631">
    <property type="entry name" value="CBS-domain pair"/>
    <property type="match status" value="1"/>
</dbReference>
<comment type="subcellular location">
    <subcellularLocation>
        <location evidence="1 9">Membrane</location>
        <topology evidence="1 9">Multi-pass membrane protein</topology>
    </subcellularLocation>
</comment>
<organism evidence="11 12">
    <name type="scientific">Candida viswanathii</name>
    <dbReference type="NCBI Taxonomy" id="5486"/>
    <lineage>
        <taxon>Eukaryota</taxon>
        <taxon>Fungi</taxon>
        <taxon>Dikarya</taxon>
        <taxon>Ascomycota</taxon>
        <taxon>Saccharomycotina</taxon>
        <taxon>Pichiomycetes</taxon>
        <taxon>Debaryomycetaceae</taxon>
        <taxon>Candida/Lodderomyces clade</taxon>
        <taxon>Candida</taxon>
    </lineage>
</organism>
<evidence type="ECO:0000313" key="11">
    <source>
        <dbReference type="EMBL" id="RCK57706.1"/>
    </source>
</evidence>
<dbReference type="Gene3D" id="1.10.3080.10">
    <property type="entry name" value="Clc chloride channel"/>
    <property type="match status" value="1"/>
</dbReference>
<dbReference type="CDD" id="cd03684">
    <property type="entry name" value="ClC_3_like"/>
    <property type="match status" value="1"/>
</dbReference>
<evidence type="ECO:0000313" key="12">
    <source>
        <dbReference type="Proteomes" id="UP000253472"/>
    </source>
</evidence>
<dbReference type="SUPFAM" id="SSF81340">
    <property type="entry name" value="Clc chloride channel"/>
    <property type="match status" value="1"/>
</dbReference>
<dbReference type="Pfam" id="PF00654">
    <property type="entry name" value="Voltage_CLC"/>
    <property type="match status" value="1"/>
</dbReference>
<keyword evidence="7 9" id="KW-0868">Chloride</keyword>
<keyword evidence="12" id="KW-1185">Reference proteome</keyword>
<feature type="transmembrane region" description="Helical" evidence="9">
    <location>
        <begin position="450"/>
        <end position="475"/>
    </location>
</feature>
<dbReference type="InterPro" id="IPR014743">
    <property type="entry name" value="Cl-channel_core"/>
</dbReference>
<dbReference type="InterPro" id="IPR000644">
    <property type="entry name" value="CBS_dom"/>
</dbReference>
<dbReference type="GO" id="GO:0006879">
    <property type="term" value="P:intracellular iron ion homeostasis"/>
    <property type="evidence" value="ECO:0007669"/>
    <property type="project" value="TreeGrafter"/>
</dbReference>
<comment type="caution">
    <text evidence="11">The sequence shown here is derived from an EMBL/GenBank/DDBJ whole genome shotgun (WGS) entry which is preliminary data.</text>
</comment>
<dbReference type="AlphaFoldDB" id="A0A367XVQ9"/>
<comment type="similarity">
    <text evidence="9">Belongs to the chloride channel (TC 2.A.49) family.</text>
</comment>
<dbReference type="EMBL" id="QLNQ01000028">
    <property type="protein sequence ID" value="RCK57706.1"/>
    <property type="molecule type" value="Genomic_DNA"/>
</dbReference>
<keyword evidence="6 9" id="KW-0472">Membrane</keyword>
<reference evidence="11 12" key="1">
    <citation type="submission" date="2018-06" db="EMBL/GenBank/DDBJ databases">
        <title>Whole genome sequencing of Candida tropicalis (genome annotated by CSBL at Korea University).</title>
        <authorList>
            <person name="Ahn J."/>
        </authorList>
    </citation>
    <scope>NUCLEOTIDE SEQUENCE [LARGE SCALE GENOMIC DNA]</scope>
    <source>
        <strain evidence="11 12">ATCC 20962</strain>
    </source>
</reference>
<proteinExistence type="inferred from homology"/>
<dbReference type="PRINTS" id="PR00762">
    <property type="entry name" value="CLCHANNEL"/>
</dbReference>
<dbReference type="InterPro" id="IPR001807">
    <property type="entry name" value="ClC"/>
</dbReference>
<keyword evidence="2 9" id="KW-0813">Transport</keyword>
<dbReference type="STRING" id="5486.A0A367XVQ9"/>
<evidence type="ECO:0000256" key="8">
    <source>
        <dbReference type="PROSITE-ProRule" id="PRU00703"/>
    </source>
</evidence>
<dbReference type="CDD" id="cd04591">
    <property type="entry name" value="CBS_pair_voltage-gated_CLC_euk_bac"/>
    <property type="match status" value="1"/>
</dbReference>
<feature type="transmembrane region" description="Helical" evidence="9">
    <location>
        <begin position="335"/>
        <end position="355"/>
    </location>
</feature>
<feature type="transmembrane region" description="Helical" evidence="9">
    <location>
        <begin position="375"/>
        <end position="392"/>
    </location>
</feature>
<dbReference type="GO" id="GO:0006878">
    <property type="term" value="P:intracellular copper ion homeostasis"/>
    <property type="evidence" value="ECO:0007669"/>
    <property type="project" value="TreeGrafter"/>
</dbReference>
<dbReference type="Pfam" id="PF00571">
    <property type="entry name" value="CBS"/>
    <property type="match status" value="1"/>
</dbReference>
<keyword evidence="4 9" id="KW-1133">Transmembrane helix</keyword>
<dbReference type="PROSITE" id="PS51371">
    <property type="entry name" value="CBS"/>
    <property type="match status" value="1"/>
</dbReference>
<evidence type="ECO:0000256" key="5">
    <source>
        <dbReference type="ARBA" id="ARBA00023065"/>
    </source>
</evidence>
<evidence type="ECO:0000256" key="3">
    <source>
        <dbReference type="ARBA" id="ARBA00022692"/>
    </source>
</evidence>
<feature type="transmembrane region" description="Helical" evidence="9">
    <location>
        <begin position="528"/>
        <end position="545"/>
    </location>
</feature>
<dbReference type="GO" id="GO:0005769">
    <property type="term" value="C:early endosome"/>
    <property type="evidence" value="ECO:0007669"/>
    <property type="project" value="TreeGrafter"/>
</dbReference>
<evidence type="ECO:0000256" key="9">
    <source>
        <dbReference type="RuleBase" id="RU361221"/>
    </source>
</evidence>
<accession>A0A367XVQ9</accession>
<dbReference type="GO" id="GO:0005886">
    <property type="term" value="C:plasma membrane"/>
    <property type="evidence" value="ECO:0007669"/>
    <property type="project" value="TreeGrafter"/>
</dbReference>
<feature type="transmembrane region" description="Helical" evidence="9">
    <location>
        <begin position="294"/>
        <end position="314"/>
    </location>
</feature>
<evidence type="ECO:0000256" key="7">
    <source>
        <dbReference type="ARBA" id="ARBA00023214"/>
    </source>
</evidence>